<keyword evidence="2 8" id="KW-0436">Ligase</keyword>
<keyword evidence="3 8" id="KW-0479">Metal-binding</keyword>
<dbReference type="GO" id="GO:0005737">
    <property type="term" value="C:cytoplasm"/>
    <property type="evidence" value="ECO:0007669"/>
    <property type="project" value="InterPro"/>
</dbReference>
<evidence type="ECO:0000256" key="2">
    <source>
        <dbReference type="ARBA" id="ARBA00022598"/>
    </source>
</evidence>
<evidence type="ECO:0000256" key="9">
    <source>
        <dbReference type="RuleBase" id="RU003811"/>
    </source>
</evidence>
<comment type="function">
    <text evidence="8">Catalyzes the ATP-dependent amidation of deamido-NAD to form NAD. Uses ammonia as a nitrogen source.</text>
</comment>
<feature type="binding site" description="in other chain" evidence="8">
    <location>
        <begin position="252"/>
        <end position="253"/>
    </location>
    <ligand>
        <name>deamido-NAD(+)</name>
        <dbReference type="ChEBI" id="CHEBI:58437"/>
        <note>ligand shared between two neighboring subunits</note>
    </ligand>
</feature>
<dbReference type="Proteomes" id="UP000663586">
    <property type="component" value="Chromosome"/>
</dbReference>
<keyword evidence="7 8" id="KW-0520">NAD</keyword>
<dbReference type="InterPro" id="IPR003694">
    <property type="entry name" value="NAD_synthase"/>
</dbReference>
<dbReference type="FunFam" id="3.40.50.620:FF:000106">
    <property type="entry name" value="Glutamine-dependent NAD(+) synthetase"/>
    <property type="match status" value="1"/>
</dbReference>
<name>A0A897MQL4_9EURY</name>
<dbReference type="PANTHER" id="PTHR23090:SF9">
    <property type="entry name" value="GLUTAMINE-DEPENDENT NAD(+) SYNTHETASE"/>
    <property type="match status" value="1"/>
</dbReference>
<feature type="binding site" evidence="8">
    <location>
        <begin position="37"/>
        <end position="44"/>
    </location>
    <ligand>
        <name>ATP</name>
        <dbReference type="ChEBI" id="CHEBI:30616"/>
    </ligand>
</feature>
<reference evidence="12" key="1">
    <citation type="submission" date="2020-11" db="EMBL/GenBank/DDBJ databases">
        <title>Carbohydrate-dependent, anaerobic sulfur respiration: A novel catabolism in halophilic archaea.</title>
        <authorList>
            <person name="Sorokin D.Y."/>
            <person name="Messina E."/>
            <person name="Smedile F."/>
            <person name="La Cono V."/>
            <person name="Hallsworth J.E."/>
            <person name="Yakimov M.M."/>
        </authorList>
    </citation>
    <scope>NUCLEOTIDE SEQUENCE</scope>
    <source>
        <strain evidence="12">AArc-S</strain>
    </source>
</reference>
<dbReference type="Pfam" id="PF02540">
    <property type="entry name" value="NAD_synthase"/>
    <property type="match status" value="1"/>
</dbReference>
<feature type="binding site" description="in other chain" evidence="8">
    <location>
        <position position="121"/>
    </location>
    <ligand>
        <name>deamido-NAD(+)</name>
        <dbReference type="ChEBI" id="CHEBI:58437"/>
        <note>ligand shared between two neighboring subunits</note>
    </ligand>
</feature>
<feature type="binding site" evidence="8">
    <location>
        <position position="170"/>
    </location>
    <ligand>
        <name>ATP</name>
        <dbReference type="ChEBI" id="CHEBI:30616"/>
    </ligand>
</feature>
<dbReference type="GO" id="GO:0004359">
    <property type="term" value="F:glutaminase activity"/>
    <property type="evidence" value="ECO:0007669"/>
    <property type="project" value="InterPro"/>
</dbReference>
<accession>A0A897MQL4</accession>
<dbReference type="NCBIfam" id="TIGR00552">
    <property type="entry name" value="nadE"/>
    <property type="match status" value="1"/>
</dbReference>
<feature type="binding site" description="in other chain" evidence="8">
    <location>
        <position position="154"/>
    </location>
    <ligand>
        <name>deamido-NAD(+)</name>
        <dbReference type="ChEBI" id="CHEBI:58437"/>
        <note>ligand shared between two neighboring subunits</note>
    </ligand>
</feature>
<dbReference type="RefSeq" id="WP_238478418.1">
    <property type="nucleotide sequence ID" value="NZ_CP064786.1"/>
</dbReference>
<feature type="binding site" evidence="8">
    <location>
        <position position="192"/>
    </location>
    <ligand>
        <name>ATP</name>
        <dbReference type="ChEBI" id="CHEBI:30616"/>
    </ligand>
</feature>
<dbReference type="CDD" id="cd00553">
    <property type="entry name" value="NAD_synthase"/>
    <property type="match status" value="1"/>
</dbReference>
<evidence type="ECO:0000256" key="4">
    <source>
        <dbReference type="ARBA" id="ARBA00022741"/>
    </source>
</evidence>
<dbReference type="GO" id="GO:0009435">
    <property type="term" value="P:NAD+ biosynthetic process"/>
    <property type="evidence" value="ECO:0007669"/>
    <property type="project" value="UniProtKB-UniRule"/>
</dbReference>
<keyword evidence="6 8" id="KW-0460">Magnesium</keyword>
<evidence type="ECO:0000256" key="1">
    <source>
        <dbReference type="ARBA" id="ARBA00005859"/>
    </source>
</evidence>
<evidence type="ECO:0000256" key="7">
    <source>
        <dbReference type="ARBA" id="ARBA00023027"/>
    </source>
</evidence>
<dbReference type="InterPro" id="IPR014729">
    <property type="entry name" value="Rossmann-like_a/b/a_fold"/>
</dbReference>
<feature type="binding site" evidence="8">
    <location>
        <position position="146"/>
    </location>
    <ligand>
        <name>Mg(2+)</name>
        <dbReference type="ChEBI" id="CHEBI:18420"/>
    </ligand>
</feature>
<dbReference type="KEGG" id="hara:AArcS_0042"/>
<feature type="domain" description="NAD/GMP synthase" evidence="11">
    <location>
        <begin position="17"/>
        <end position="257"/>
    </location>
</feature>
<feature type="binding site" evidence="8">
    <location>
        <position position="161"/>
    </location>
    <ligand>
        <name>deamido-NAD(+)</name>
        <dbReference type="ChEBI" id="CHEBI:58437"/>
        <note>ligand shared between two neighboring subunits</note>
    </ligand>
</feature>
<evidence type="ECO:0000313" key="13">
    <source>
        <dbReference type="Proteomes" id="UP000663586"/>
    </source>
</evidence>
<dbReference type="UniPathway" id="UPA00253">
    <property type="reaction ID" value="UER00333"/>
</dbReference>
<evidence type="ECO:0000256" key="3">
    <source>
        <dbReference type="ARBA" id="ARBA00022723"/>
    </source>
</evidence>
<dbReference type="GO" id="GO:0008795">
    <property type="term" value="F:NAD+ synthase activity"/>
    <property type="evidence" value="ECO:0007669"/>
    <property type="project" value="UniProtKB-UniRule"/>
</dbReference>
<sequence>MVDLRFSDVELAERREHITGFIEETVADAGADGAVLGLSGGIDSTTVAHLAVEALGNDGLKGLVMPGEVSHEANMSDAERVAEMLDIEYEVIEIQPIIDQLVAGYPEAEGDDLAVGNARARTRGVLNYLVGNHENRLVLGTGNRSEAQVGYYTKYGDGAVDCHPIGNLYKVQVRQLARDLGVPEDLVDKTPTAGLWSEQTDEEEMGIAYDTLDPILALHVDGALSASATAATLDVDVSTVEEVRGMYERSAHKRSMPPAPPALD</sequence>
<evidence type="ECO:0000256" key="10">
    <source>
        <dbReference type="RuleBase" id="RU003812"/>
    </source>
</evidence>
<evidence type="ECO:0000256" key="6">
    <source>
        <dbReference type="ARBA" id="ARBA00022842"/>
    </source>
</evidence>
<proteinExistence type="inferred from homology"/>
<dbReference type="GeneID" id="70683429"/>
<dbReference type="EMBL" id="CP064786">
    <property type="protein sequence ID" value="QSG01283.1"/>
    <property type="molecule type" value="Genomic_DNA"/>
</dbReference>
<gene>
    <name evidence="8 12" type="primary">nadE</name>
    <name evidence="12" type="ORF">AArcS_0042</name>
</gene>
<dbReference type="InterPro" id="IPR022926">
    <property type="entry name" value="NH(3)-dep_NAD(+)_synth"/>
</dbReference>
<dbReference type="GO" id="GO:0003952">
    <property type="term" value="F:NAD+ synthase (glutamine-hydrolyzing) activity"/>
    <property type="evidence" value="ECO:0007669"/>
    <property type="project" value="InterPro"/>
</dbReference>
<keyword evidence="4 8" id="KW-0547">Nucleotide-binding</keyword>
<dbReference type="EC" id="6.3.1.5" evidence="8 10"/>
<dbReference type="Gene3D" id="3.40.50.620">
    <property type="entry name" value="HUPs"/>
    <property type="match status" value="1"/>
</dbReference>
<keyword evidence="13" id="KW-1185">Reference proteome</keyword>
<comment type="subunit">
    <text evidence="8">Homodimer.</text>
</comment>
<dbReference type="AlphaFoldDB" id="A0A897MQL4"/>
<evidence type="ECO:0000256" key="8">
    <source>
        <dbReference type="HAMAP-Rule" id="MF_00193"/>
    </source>
</evidence>
<evidence type="ECO:0000259" key="11">
    <source>
        <dbReference type="Pfam" id="PF02540"/>
    </source>
</evidence>
<organism evidence="12 13">
    <name type="scientific">Natranaeroarchaeum sulfidigenes</name>
    <dbReference type="NCBI Taxonomy" id="2784880"/>
    <lineage>
        <taxon>Archaea</taxon>
        <taxon>Methanobacteriati</taxon>
        <taxon>Methanobacteriota</taxon>
        <taxon>Stenosarchaea group</taxon>
        <taxon>Halobacteria</taxon>
        <taxon>Halobacteriales</taxon>
        <taxon>Natronoarchaeaceae</taxon>
        <taxon>Natranaeroarchaeum</taxon>
    </lineage>
</organism>
<comment type="catalytic activity">
    <reaction evidence="8 10">
        <text>deamido-NAD(+) + NH4(+) + ATP = AMP + diphosphate + NAD(+) + H(+)</text>
        <dbReference type="Rhea" id="RHEA:21188"/>
        <dbReference type="ChEBI" id="CHEBI:15378"/>
        <dbReference type="ChEBI" id="CHEBI:28938"/>
        <dbReference type="ChEBI" id="CHEBI:30616"/>
        <dbReference type="ChEBI" id="CHEBI:33019"/>
        <dbReference type="ChEBI" id="CHEBI:57540"/>
        <dbReference type="ChEBI" id="CHEBI:58437"/>
        <dbReference type="ChEBI" id="CHEBI:456215"/>
        <dbReference type="EC" id="6.3.1.5"/>
    </reaction>
</comment>
<comment type="similarity">
    <text evidence="1 8 9">Belongs to the NAD synthetase family.</text>
</comment>
<dbReference type="PANTHER" id="PTHR23090">
    <property type="entry name" value="NH 3 /GLUTAMINE-DEPENDENT NAD + SYNTHETASE"/>
    <property type="match status" value="1"/>
</dbReference>
<protein>
    <recommendedName>
        <fullName evidence="8 10">NH(3)-dependent NAD(+) synthetase</fullName>
        <ecNumber evidence="8 10">6.3.1.5</ecNumber>
    </recommendedName>
</protein>
<evidence type="ECO:0000313" key="12">
    <source>
        <dbReference type="EMBL" id="QSG01283.1"/>
    </source>
</evidence>
<dbReference type="GO" id="GO:0005524">
    <property type="term" value="F:ATP binding"/>
    <property type="evidence" value="ECO:0007669"/>
    <property type="project" value="UniProtKB-UniRule"/>
</dbReference>
<dbReference type="SUPFAM" id="SSF52402">
    <property type="entry name" value="Adenine nucleotide alpha hydrolases-like"/>
    <property type="match status" value="1"/>
</dbReference>
<dbReference type="NCBIfam" id="NF010587">
    <property type="entry name" value="PRK13980.1"/>
    <property type="match status" value="1"/>
</dbReference>
<dbReference type="InterPro" id="IPR022310">
    <property type="entry name" value="NAD/GMP_synthase"/>
</dbReference>
<dbReference type="GO" id="GO:0046872">
    <property type="term" value="F:metal ion binding"/>
    <property type="evidence" value="ECO:0007669"/>
    <property type="project" value="UniProtKB-KW"/>
</dbReference>
<dbReference type="HAMAP" id="MF_00193">
    <property type="entry name" value="NadE_ammonia_dep"/>
    <property type="match status" value="1"/>
</dbReference>
<keyword evidence="5 8" id="KW-0067">ATP-binding</keyword>
<evidence type="ECO:0000256" key="5">
    <source>
        <dbReference type="ARBA" id="ARBA00022840"/>
    </source>
</evidence>
<feature type="binding site" evidence="8">
    <location>
        <position position="141"/>
    </location>
    <ligand>
        <name>ATP</name>
        <dbReference type="ChEBI" id="CHEBI:30616"/>
    </ligand>
</feature>
<comment type="pathway">
    <text evidence="8">Cofactor biosynthesis; NAD(+) biosynthesis; NAD(+) from deamido-NAD(+) (ammonia route): step 1/1.</text>
</comment>
<feature type="binding site" evidence="8">
    <location>
        <position position="43"/>
    </location>
    <ligand>
        <name>Mg(2+)</name>
        <dbReference type="ChEBI" id="CHEBI:18420"/>
    </ligand>
</feature>